<dbReference type="PANTHER" id="PTHR34979:SF1">
    <property type="entry name" value="INNER MEMBRANE PROTEIN YGAZ"/>
    <property type="match status" value="1"/>
</dbReference>
<keyword evidence="3" id="KW-0813">Transport</keyword>
<comment type="similarity">
    <text evidence="2">Belongs to the AzlC family.</text>
</comment>
<evidence type="ECO:0000256" key="8">
    <source>
        <dbReference type="SAM" id="Phobius"/>
    </source>
</evidence>
<comment type="caution">
    <text evidence="9">The sequence shown here is derived from an EMBL/GenBank/DDBJ whole genome shotgun (WGS) entry which is preliminary data.</text>
</comment>
<feature type="transmembrane region" description="Helical" evidence="8">
    <location>
        <begin position="191"/>
        <end position="224"/>
    </location>
</feature>
<dbReference type="Pfam" id="PF03591">
    <property type="entry name" value="AzlC"/>
    <property type="match status" value="1"/>
</dbReference>
<dbReference type="Proteomes" id="UP000190867">
    <property type="component" value="Unassembled WGS sequence"/>
</dbReference>
<dbReference type="EMBL" id="MUYA01000001">
    <property type="protein sequence ID" value="OOS00775.1"/>
    <property type="molecule type" value="Genomic_DNA"/>
</dbReference>
<organism evidence="9 10">
    <name type="scientific">Haemophilus paracuniculus</name>
    <dbReference type="NCBI Taxonomy" id="734"/>
    <lineage>
        <taxon>Bacteria</taxon>
        <taxon>Pseudomonadati</taxon>
        <taxon>Pseudomonadota</taxon>
        <taxon>Gammaproteobacteria</taxon>
        <taxon>Pasteurellales</taxon>
        <taxon>Pasteurellaceae</taxon>
        <taxon>Haemophilus</taxon>
    </lineage>
</organism>
<feature type="transmembrane region" description="Helical" evidence="8">
    <location>
        <begin position="131"/>
        <end position="154"/>
    </location>
</feature>
<protein>
    <submittedName>
        <fullName evidence="9">Branched-chain amino acid ABC transporter permease</fullName>
    </submittedName>
</protein>
<reference evidence="9 10" key="1">
    <citation type="submission" date="2017-02" db="EMBL/GenBank/DDBJ databases">
        <title>Draft genome sequence of Haemophilus paracuniculus CCUG 43573 type strain.</title>
        <authorList>
            <person name="Engstrom-Jakobsson H."/>
            <person name="Salva-Serra F."/>
            <person name="Thorell K."/>
            <person name="Gonzales-Siles L."/>
            <person name="Karlsson R."/>
            <person name="Boulund F."/>
            <person name="Engstrand L."/>
            <person name="Kristiansson E."/>
            <person name="Moore E."/>
        </authorList>
    </citation>
    <scope>NUCLEOTIDE SEQUENCE [LARGE SCALE GENOMIC DNA]</scope>
    <source>
        <strain evidence="9 10">CCUG 43573</strain>
    </source>
</reference>
<feature type="transmembrane region" description="Helical" evidence="8">
    <location>
        <begin position="67"/>
        <end position="92"/>
    </location>
</feature>
<evidence type="ECO:0000313" key="9">
    <source>
        <dbReference type="EMBL" id="OOS00775.1"/>
    </source>
</evidence>
<sequence length="226" mass="24983">MQHNDFWRGVKEAIPVSLGFIPFGLLLGSLAAQKGFLPWQISLFTGTNFAGGSEFTAISLWTDPVNIGLVVAMSALVNSRYFIMGATFSLYLKGYSKLKSMGMIFLMCDESWAMGIADAHKQKQKTLNAKYYMGVSLNLYLCWIFFTGLGAYLGPILGDIKQYGFDMAFVAVFFVLLKGMWKGAKQSRPWLVSLIVAGIFYHTFDGAWYVAGGAISGILAAYFWGE</sequence>
<proteinExistence type="inferred from homology"/>
<evidence type="ECO:0000256" key="5">
    <source>
        <dbReference type="ARBA" id="ARBA00022692"/>
    </source>
</evidence>
<keyword evidence="7 8" id="KW-0472">Membrane</keyword>
<dbReference type="AlphaFoldDB" id="A0A1T0AVA0"/>
<comment type="subcellular location">
    <subcellularLocation>
        <location evidence="1">Cell membrane</location>
        <topology evidence="1">Multi-pass membrane protein</topology>
    </subcellularLocation>
</comment>
<dbReference type="OrthoDB" id="9803444at2"/>
<evidence type="ECO:0000313" key="10">
    <source>
        <dbReference type="Proteomes" id="UP000190867"/>
    </source>
</evidence>
<keyword evidence="4" id="KW-1003">Cell membrane</keyword>
<feature type="transmembrane region" description="Helical" evidence="8">
    <location>
        <begin position="12"/>
        <end position="32"/>
    </location>
</feature>
<feature type="transmembrane region" description="Helical" evidence="8">
    <location>
        <begin position="160"/>
        <end position="179"/>
    </location>
</feature>
<evidence type="ECO:0000256" key="1">
    <source>
        <dbReference type="ARBA" id="ARBA00004651"/>
    </source>
</evidence>
<keyword evidence="10" id="KW-1185">Reference proteome</keyword>
<evidence type="ECO:0000256" key="6">
    <source>
        <dbReference type="ARBA" id="ARBA00022989"/>
    </source>
</evidence>
<dbReference type="RefSeq" id="WP_078235649.1">
    <property type="nucleotide sequence ID" value="NZ_MUYA01000001.1"/>
</dbReference>
<evidence type="ECO:0000256" key="3">
    <source>
        <dbReference type="ARBA" id="ARBA00022448"/>
    </source>
</evidence>
<dbReference type="GO" id="GO:0005886">
    <property type="term" value="C:plasma membrane"/>
    <property type="evidence" value="ECO:0007669"/>
    <property type="project" value="UniProtKB-SubCell"/>
</dbReference>
<gene>
    <name evidence="9" type="ORF">B0187_00290</name>
</gene>
<keyword evidence="5 8" id="KW-0812">Transmembrane</keyword>
<dbReference type="PANTHER" id="PTHR34979">
    <property type="entry name" value="INNER MEMBRANE PROTEIN YGAZ"/>
    <property type="match status" value="1"/>
</dbReference>
<evidence type="ECO:0000256" key="2">
    <source>
        <dbReference type="ARBA" id="ARBA00010735"/>
    </source>
</evidence>
<name>A0A1T0AVA0_9PAST</name>
<dbReference type="InterPro" id="IPR011606">
    <property type="entry name" value="Brnchd-chn_aa_trnsp_permease"/>
</dbReference>
<keyword evidence="6 8" id="KW-1133">Transmembrane helix</keyword>
<dbReference type="GO" id="GO:1903785">
    <property type="term" value="P:L-valine transmembrane transport"/>
    <property type="evidence" value="ECO:0007669"/>
    <property type="project" value="TreeGrafter"/>
</dbReference>
<accession>A0A1T0AVA0</accession>
<evidence type="ECO:0000256" key="7">
    <source>
        <dbReference type="ARBA" id="ARBA00023136"/>
    </source>
</evidence>
<evidence type="ECO:0000256" key="4">
    <source>
        <dbReference type="ARBA" id="ARBA00022475"/>
    </source>
</evidence>